<name>A0A0X2NK62_9CORY</name>
<dbReference type="RefSeq" id="WP_014010563.1">
    <property type="nucleotide sequence ID" value="NZ_FAUH01000007.1"/>
</dbReference>
<dbReference type="AlphaFoldDB" id="A0A0X2NK62"/>
<gene>
    <name evidence="1" type="ORF">CVAR292_01227</name>
</gene>
<dbReference type="OMA" id="YTTWFLL"/>
<sequence length="240" mass="25027">MDPAVLTGDGFDSQLAGSADRFADLLHTVFAREGGADGTDTDAADYPASPTIGAWISHARSVLTSADPYSAGPDLRPVVDDLSVDPLTTTTPAALETVELLDAMVRARETPDRATVEALTDTLTWTTDAPEMIRRTALVTVVAGLTGAGMPVAARGAVTRVDPPRISATTAILLAWDNSYGNASPGGLPPVAAARSARDVAVSVLARIRDTPEEIRRTVAGAVVASCPEDGLVRRWAQRL</sequence>
<organism evidence="1 2">
    <name type="scientific">Corynebacterium variabile</name>
    <dbReference type="NCBI Taxonomy" id="1727"/>
    <lineage>
        <taxon>Bacteria</taxon>
        <taxon>Bacillati</taxon>
        <taxon>Actinomycetota</taxon>
        <taxon>Actinomycetes</taxon>
        <taxon>Mycobacteriales</taxon>
        <taxon>Corynebacteriaceae</taxon>
        <taxon>Corynebacterium</taxon>
    </lineage>
</organism>
<dbReference type="OrthoDB" id="4403456at2"/>
<protein>
    <submittedName>
        <fullName evidence="1">Uncharacterized protein</fullName>
    </submittedName>
</protein>
<evidence type="ECO:0000313" key="1">
    <source>
        <dbReference type="EMBL" id="CUU65892.1"/>
    </source>
</evidence>
<dbReference type="EMBL" id="FAUH01000007">
    <property type="protein sequence ID" value="CUU65892.1"/>
    <property type="molecule type" value="Genomic_DNA"/>
</dbReference>
<accession>A0A0X2NK62</accession>
<proteinExistence type="predicted"/>
<keyword evidence="2" id="KW-1185">Reference proteome</keyword>
<evidence type="ECO:0000313" key="2">
    <source>
        <dbReference type="Proteomes" id="UP000182498"/>
    </source>
</evidence>
<reference evidence="2" key="1">
    <citation type="submission" date="2015-11" db="EMBL/GenBank/DDBJ databases">
        <authorList>
            <person name="Dugat-Bony E."/>
        </authorList>
    </citation>
    <scope>NUCLEOTIDE SEQUENCE [LARGE SCALE GENOMIC DNA]</scope>
    <source>
        <strain evidence="2">Mu292</strain>
    </source>
</reference>
<dbReference type="Proteomes" id="UP000182498">
    <property type="component" value="Unassembled WGS sequence"/>
</dbReference>